<dbReference type="GO" id="GO:0016491">
    <property type="term" value="F:oxidoreductase activity"/>
    <property type="evidence" value="ECO:0007669"/>
    <property type="project" value="InterPro"/>
</dbReference>
<dbReference type="Pfam" id="PF00881">
    <property type="entry name" value="Nitroreductase"/>
    <property type="match status" value="1"/>
</dbReference>
<feature type="region of interest" description="Disordered" evidence="1">
    <location>
        <begin position="19"/>
        <end position="47"/>
    </location>
</feature>
<feature type="domain" description="Nitroreductase" evidence="2">
    <location>
        <begin position="59"/>
        <end position="240"/>
    </location>
</feature>
<name>A0A8A3S9W6_9EURY</name>
<reference evidence="3" key="2">
    <citation type="submission" date="2019-02" db="EMBL/GenBank/DDBJ databases">
        <authorList>
            <person name="Chen S.-C."/>
            <person name="Chien H.-H."/>
            <person name="Lai M.-C."/>
        </authorList>
    </citation>
    <scope>NUCLEOTIDE SEQUENCE</scope>
    <source>
        <strain evidence="3">N2F9704</strain>
    </source>
</reference>
<organism evidence="3 4">
    <name type="scientific">Methanofollis aquaemaris</name>
    <dbReference type="NCBI Taxonomy" id="126734"/>
    <lineage>
        <taxon>Archaea</taxon>
        <taxon>Methanobacteriati</taxon>
        <taxon>Methanobacteriota</taxon>
        <taxon>Stenosarchaea group</taxon>
        <taxon>Methanomicrobia</taxon>
        <taxon>Methanomicrobiales</taxon>
        <taxon>Methanomicrobiaceae</taxon>
        <taxon>Methanofollis</taxon>
    </lineage>
</organism>
<evidence type="ECO:0000313" key="4">
    <source>
        <dbReference type="Proteomes" id="UP001042704"/>
    </source>
</evidence>
<dbReference type="EMBL" id="CP036172">
    <property type="protein sequence ID" value="QSZ68340.1"/>
    <property type="molecule type" value="Genomic_DNA"/>
</dbReference>
<evidence type="ECO:0000256" key="1">
    <source>
        <dbReference type="SAM" id="MobiDB-lite"/>
    </source>
</evidence>
<dbReference type="InterPro" id="IPR020051">
    <property type="entry name" value="SagB-type_dehydrogenase"/>
</dbReference>
<dbReference type="PANTHER" id="PTHR43745">
    <property type="entry name" value="NITROREDUCTASE MJ1384-RELATED"/>
    <property type="match status" value="1"/>
</dbReference>
<dbReference type="SUPFAM" id="SSF55469">
    <property type="entry name" value="FMN-dependent nitroreductase-like"/>
    <property type="match status" value="1"/>
</dbReference>
<dbReference type="NCBIfam" id="TIGR03605">
    <property type="entry name" value="antibiot_sagB"/>
    <property type="match status" value="1"/>
</dbReference>
<gene>
    <name evidence="3" type="ORF">RJ40_01220</name>
</gene>
<evidence type="ECO:0000259" key="2">
    <source>
        <dbReference type="Pfam" id="PF00881"/>
    </source>
</evidence>
<dbReference type="InterPro" id="IPR052544">
    <property type="entry name" value="Bacteriocin_Proc_Enz"/>
</dbReference>
<dbReference type="PANTHER" id="PTHR43745:SF2">
    <property type="entry name" value="NITROREDUCTASE MJ1384-RELATED"/>
    <property type="match status" value="1"/>
</dbReference>
<dbReference type="CDD" id="cd02142">
    <property type="entry name" value="McbC_SagB-like_oxidoreductase"/>
    <property type="match status" value="1"/>
</dbReference>
<dbReference type="AlphaFoldDB" id="A0A8A3S9W6"/>
<dbReference type="InterPro" id="IPR000415">
    <property type="entry name" value="Nitroreductase-like"/>
</dbReference>
<evidence type="ECO:0000313" key="3">
    <source>
        <dbReference type="EMBL" id="QSZ68340.1"/>
    </source>
</evidence>
<proteinExistence type="predicted"/>
<dbReference type="InterPro" id="IPR029479">
    <property type="entry name" value="Nitroreductase"/>
</dbReference>
<protein>
    <submittedName>
        <fullName evidence="3">SagB/ThcOx family dehydrogenase</fullName>
    </submittedName>
</protein>
<dbReference type="Proteomes" id="UP001042704">
    <property type="component" value="Chromosome"/>
</dbReference>
<dbReference type="KEGG" id="maqe:RJ40_01220"/>
<keyword evidence="4" id="KW-1185">Reference proteome</keyword>
<reference evidence="3" key="1">
    <citation type="journal article" date="2001" name="Int. J. Syst. Evol. Microbiol.">
        <title>Methanofollis aquaemaris sp. nov., a methanogen isolated from an aquaculture fish pond.</title>
        <authorList>
            <person name="Lai M.C."/>
            <person name="Chen S.C."/>
        </authorList>
    </citation>
    <scope>NUCLEOTIDE SEQUENCE</scope>
    <source>
        <strain evidence="3">N2F9704</strain>
    </source>
</reference>
<dbReference type="Gene3D" id="3.40.109.10">
    <property type="entry name" value="NADH Oxidase"/>
    <property type="match status" value="1"/>
</dbReference>
<accession>A0A8A3S9W6</accession>
<sequence length="247" mass="26879">MIRTGRTFLEETKFAHLTPSDQVLGRPQPPLERPHAGPVTPLPPPEDADLRPVSLVEAIARRRSVRTYAPEPLPLATLSYLLWCSQGVTSVFRDTWTFRTVPSAGARHALETYLLVNQVEGLAPGLYHYAAVSHGLSAVEAPENVVDAVEEALIGQPMVGNAAVVFLWAADIYRMTWRYGERGYRYIFIDAGHACQNLYLGAEAVGCGVCAMAAFDDDALDALLGLDGERSFAIYAAAVGVERVIPI</sequence>